<proteinExistence type="predicted"/>
<feature type="chain" id="PRO_5045612066" description="Secreted protein" evidence="1">
    <location>
        <begin position="32"/>
        <end position="178"/>
    </location>
</feature>
<keyword evidence="1" id="KW-0732">Signal</keyword>
<name>A0ABV5K7L5_9ACTN</name>
<evidence type="ECO:0000313" key="2">
    <source>
        <dbReference type="EMBL" id="MFB9312685.1"/>
    </source>
</evidence>
<keyword evidence="3" id="KW-1185">Reference proteome</keyword>
<organism evidence="2 3">
    <name type="scientific">Nocardioides plantarum</name>
    <dbReference type="NCBI Taxonomy" id="29299"/>
    <lineage>
        <taxon>Bacteria</taxon>
        <taxon>Bacillati</taxon>
        <taxon>Actinomycetota</taxon>
        <taxon>Actinomycetes</taxon>
        <taxon>Propionibacteriales</taxon>
        <taxon>Nocardioidaceae</taxon>
        <taxon>Nocardioides</taxon>
    </lineage>
</organism>
<protein>
    <recommendedName>
        <fullName evidence="4">Secreted protein</fullName>
    </recommendedName>
</protein>
<gene>
    <name evidence="2" type="ORF">ACFFRI_06475</name>
</gene>
<dbReference type="EMBL" id="JBHMDG010000008">
    <property type="protein sequence ID" value="MFB9312685.1"/>
    <property type="molecule type" value="Genomic_DNA"/>
</dbReference>
<dbReference type="RefSeq" id="WP_140008144.1">
    <property type="nucleotide sequence ID" value="NZ_JBHMDG010000008.1"/>
</dbReference>
<evidence type="ECO:0008006" key="4">
    <source>
        <dbReference type="Google" id="ProtNLM"/>
    </source>
</evidence>
<evidence type="ECO:0000256" key="1">
    <source>
        <dbReference type="SAM" id="SignalP"/>
    </source>
</evidence>
<evidence type="ECO:0000313" key="3">
    <source>
        <dbReference type="Proteomes" id="UP001589750"/>
    </source>
</evidence>
<comment type="caution">
    <text evidence="2">The sequence shown here is derived from an EMBL/GenBank/DDBJ whole genome shotgun (WGS) entry which is preliminary data.</text>
</comment>
<feature type="signal peptide" evidence="1">
    <location>
        <begin position="1"/>
        <end position="31"/>
    </location>
</feature>
<sequence>MTAPRPLRLLTLLAALVVLVAAPTAVPAAQAAGASSAGARDADLTTYRSGISVRRETNVSTKLAKLPADYRRAVRAWLERAYQEAGADEACANSPRLTAYAYHRDGFVTSSQGISPATGEPDSCAQGGYASIWSKRGGPWREVIKGQEPPSCRALVWHRVPRSMVDRCFDDQGQPVTY</sequence>
<accession>A0ABV5K7L5</accession>
<reference evidence="2 3" key="1">
    <citation type="submission" date="2024-09" db="EMBL/GenBank/DDBJ databases">
        <authorList>
            <person name="Sun Q."/>
            <person name="Mori K."/>
        </authorList>
    </citation>
    <scope>NUCLEOTIDE SEQUENCE [LARGE SCALE GENOMIC DNA]</scope>
    <source>
        <strain evidence="2 3">JCM 9626</strain>
    </source>
</reference>
<dbReference type="Proteomes" id="UP001589750">
    <property type="component" value="Unassembled WGS sequence"/>
</dbReference>